<evidence type="ECO:0000256" key="2">
    <source>
        <dbReference type="SAM" id="MobiDB-lite"/>
    </source>
</evidence>
<feature type="region of interest" description="Disordered" evidence="2">
    <location>
        <begin position="200"/>
        <end position="238"/>
    </location>
</feature>
<dbReference type="GO" id="GO:0046872">
    <property type="term" value="F:metal ion binding"/>
    <property type="evidence" value="ECO:0007669"/>
    <property type="project" value="UniProtKB-KW"/>
</dbReference>
<dbReference type="Proteomes" id="UP000037923">
    <property type="component" value="Unassembled WGS sequence"/>
</dbReference>
<accession>A0A0N0DUM5</accession>
<feature type="region of interest" description="Disordered" evidence="2">
    <location>
        <begin position="352"/>
        <end position="384"/>
    </location>
</feature>
<keyword evidence="4" id="KW-1185">Reference proteome</keyword>
<proteinExistence type="predicted"/>
<dbReference type="GeneID" id="26905940"/>
<dbReference type="EMBL" id="LGTL01000011">
    <property type="protein sequence ID" value="KPA79142.1"/>
    <property type="molecule type" value="Genomic_DNA"/>
</dbReference>
<dbReference type="VEuPathDB" id="TriTrypDB:LpyrH10_11_1150"/>
<reference evidence="3 4" key="1">
    <citation type="submission" date="2015-07" db="EMBL/GenBank/DDBJ databases">
        <title>High-quality genome of monoxenous trypanosomatid Leptomonas pyrrhocoris.</title>
        <authorList>
            <person name="Flegontov P."/>
            <person name="Butenko A."/>
            <person name="Firsov S."/>
            <person name="Vlcek C."/>
            <person name="Logacheva M.D."/>
            <person name="Field M."/>
            <person name="Filatov D."/>
            <person name="Flegontova O."/>
            <person name="Gerasimov E."/>
            <person name="Jackson A.P."/>
            <person name="Kelly S."/>
            <person name="Opperdoes F."/>
            <person name="O'Reilly A."/>
            <person name="Votypka J."/>
            <person name="Yurchenko V."/>
            <person name="Lukes J."/>
        </authorList>
    </citation>
    <scope>NUCLEOTIDE SEQUENCE [LARGE SCALE GENOMIC DNA]</scope>
    <source>
        <strain evidence="3">H10</strain>
    </source>
</reference>
<organism evidence="3 4">
    <name type="scientific">Leptomonas pyrrhocoris</name>
    <name type="common">Firebug parasite</name>
    <dbReference type="NCBI Taxonomy" id="157538"/>
    <lineage>
        <taxon>Eukaryota</taxon>
        <taxon>Discoba</taxon>
        <taxon>Euglenozoa</taxon>
        <taxon>Kinetoplastea</taxon>
        <taxon>Metakinetoplastina</taxon>
        <taxon>Trypanosomatida</taxon>
        <taxon>Trypanosomatidae</taxon>
        <taxon>Leishmaniinae</taxon>
        <taxon>Leptomonas</taxon>
    </lineage>
</organism>
<protein>
    <submittedName>
        <fullName evidence="3">Uncharacterized protein</fullName>
    </submittedName>
</protein>
<dbReference type="OrthoDB" id="266978at2759"/>
<feature type="region of interest" description="Disordered" evidence="2">
    <location>
        <begin position="705"/>
        <end position="728"/>
    </location>
</feature>
<dbReference type="OMA" id="VEQLYWR"/>
<evidence type="ECO:0000313" key="3">
    <source>
        <dbReference type="EMBL" id="KPA79142.1"/>
    </source>
</evidence>
<name>A0A0N0DUM5_LEPPY</name>
<comment type="caution">
    <text evidence="3">The sequence shown here is derived from an EMBL/GenBank/DDBJ whole genome shotgun (WGS) entry which is preliminary data.</text>
</comment>
<dbReference type="InterPro" id="IPR018527">
    <property type="entry name" value="Rubredoxin_Fe_BS"/>
</dbReference>
<gene>
    <name evidence="3" type="ORF">ABB37_05650</name>
</gene>
<evidence type="ECO:0000313" key="4">
    <source>
        <dbReference type="Proteomes" id="UP000037923"/>
    </source>
</evidence>
<evidence type="ECO:0000256" key="1">
    <source>
        <dbReference type="ARBA" id="ARBA00022723"/>
    </source>
</evidence>
<sequence>MSSSLTSSPCGWNAVVNLSDADFTSRVDFIDAYVLPTFSEVAPTAALVSPWLLSYPPPLPPYPTTANSDLQRDPTHTTACASAASPHARVETVPLAWRCPTCGSVEVEQLYWRRPSAPRCCRTAHNVSTTATRALLARKLQLQGLSAAMKAKLERHRRRRERREEMRWRSLHVSTRCRQCFLCPRCGGHGGSEPCETQRDAEEARVTSPNNNPNRGASCCRPSYRNDRRDSGDGGALAPASSVSALDIRLTNDMRYFAVCPCCEWHSYQAFPSMEQLISYLDSVMGEDKTEVMRDRRNSQRSANSALRSRLHEILCPNDAAGDVGEELLCLLPHEPPKMSLSHAAWETYTKLTSGRQRRTSPNSPRGDATPRQRHKEGEKKSINTTAAAGDEEGEDAVDLVAGLHPAVALEVLREREAVHRAKVPLDKQAVCAPPGAVQVARVWDLAQEAWAFFGGADQPDTIEAAPSLSVHPPGSSEVDFIARTQQSVMGLCAEAVDTRQLTLHEWMQRYQPAAVVAQQRKAAAAATATSSPTRHAILRTNGSSPSALAALFSTLPGRTPAKIRATTIEPAFATPTPTSNVILSGSTPAATPTVSALYHTPTSAYLQSLLQREHDRPLGLPAYCVPRGRKELLTGLAWRLPSRQRESGGEAADDDDGADVHCHRVPCTRVVLLDRPALSESEVQLVYAHWSVLLEKAAERQRQLSTQEMTTAAGGDGGSDSEADEDNVDGLLATSHNDASSEVIRNSGAETSSVPPSHVALSAATTFTSPSPPPSQKVSANKKKTTTLPLPLFLDGTGYAATSALPCWQYVGSTRTGSHGKAYLEWRFRLVNLNLQHDLYVTTLAVSDVSVRRGLQTASSDEGVDSSGGASSCELLLSSVGAPTVQLPASLQPRCSPEERAVLEEIRASVASRTTETAMGEDAARANAAVPWEAAAVLAPSPSPQLSAGGVAQLPELQVTLRARAEGLESKTRDSAVYVALAMEVLTPLPDVSTLNPVGNAVASVKGVPPCVCQYYSLKCGVTVLLTST</sequence>
<feature type="region of interest" description="Disordered" evidence="2">
    <location>
        <begin position="765"/>
        <end position="784"/>
    </location>
</feature>
<keyword evidence="1" id="KW-0479">Metal-binding</keyword>
<feature type="compositionally biased region" description="Polar residues" evidence="2">
    <location>
        <begin position="352"/>
        <end position="364"/>
    </location>
</feature>
<dbReference type="PROSITE" id="PS00202">
    <property type="entry name" value="RUBREDOXIN"/>
    <property type="match status" value="1"/>
</dbReference>
<dbReference type="AlphaFoldDB" id="A0A0N0DUM5"/>
<dbReference type="RefSeq" id="XP_015657581.1">
    <property type="nucleotide sequence ID" value="XM_015803756.1"/>
</dbReference>